<dbReference type="GO" id="GO:0022857">
    <property type="term" value="F:transmembrane transporter activity"/>
    <property type="evidence" value="ECO:0007669"/>
    <property type="project" value="InterPro"/>
</dbReference>
<evidence type="ECO:0000256" key="5">
    <source>
        <dbReference type="ARBA" id="ARBA00023136"/>
    </source>
</evidence>
<dbReference type="InterPro" id="IPR050189">
    <property type="entry name" value="MFS_Efflux_Transporters"/>
</dbReference>
<proteinExistence type="predicted"/>
<feature type="transmembrane region" description="Helical" evidence="6">
    <location>
        <begin position="280"/>
        <end position="300"/>
    </location>
</feature>
<dbReference type="InterPro" id="IPR020846">
    <property type="entry name" value="MFS_dom"/>
</dbReference>
<feature type="transmembrane region" description="Helical" evidence="6">
    <location>
        <begin position="342"/>
        <end position="364"/>
    </location>
</feature>
<organism evidence="8 9">
    <name type="scientific">Chimaeribacter coloradensis</name>
    <dbReference type="NCBI Taxonomy" id="2060068"/>
    <lineage>
        <taxon>Bacteria</taxon>
        <taxon>Pseudomonadati</taxon>
        <taxon>Pseudomonadota</taxon>
        <taxon>Gammaproteobacteria</taxon>
        <taxon>Enterobacterales</taxon>
        <taxon>Yersiniaceae</taxon>
        <taxon>Chimaeribacter</taxon>
    </lineage>
</organism>
<dbReference type="AlphaFoldDB" id="A0A2N5E7I9"/>
<feature type="transmembrane region" description="Helical" evidence="6">
    <location>
        <begin position="20"/>
        <end position="41"/>
    </location>
</feature>
<evidence type="ECO:0000313" key="9">
    <source>
        <dbReference type="Proteomes" id="UP000234503"/>
    </source>
</evidence>
<feature type="transmembrane region" description="Helical" evidence="6">
    <location>
        <begin position="214"/>
        <end position="234"/>
    </location>
</feature>
<gene>
    <name evidence="8" type="ORF">CYR32_06415</name>
</gene>
<evidence type="ECO:0000313" key="8">
    <source>
        <dbReference type="EMBL" id="PLR37441.1"/>
    </source>
</evidence>
<evidence type="ECO:0000256" key="2">
    <source>
        <dbReference type="ARBA" id="ARBA00022475"/>
    </source>
</evidence>
<evidence type="ECO:0000256" key="1">
    <source>
        <dbReference type="ARBA" id="ARBA00004651"/>
    </source>
</evidence>
<feature type="transmembrane region" description="Helical" evidence="6">
    <location>
        <begin position="254"/>
        <end position="273"/>
    </location>
</feature>
<dbReference type="InterPro" id="IPR036259">
    <property type="entry name" value="MFS_trans_sf"/>
</dbReference>
<evidence type="ECO:0000256" key="3">
    <source>
        <dbReference type="ARBA" id="ARBA00022692"/>
    </source>
</evidence>
<feature type="transmembrane region" description="Helical" evidence="6">
    <location>
        <begin position="85"/>
        <end position="108"/>
    </location>
</feature>
<feature type="transmembrane region" description="Helical" evidence="6">
    <location>
        <begin position="61"/>
        <end position="78"/>
    </location>
</feature>
<keyword evidence="3 6" id="KW-0812">Transmembrane</keyword>
<keyword evidence="5 6" id="KW-0472">Membrane</keyword>
<dbReference type="SUPFAM" id="SSF103473">
    <property type="entry name" value="MFS general substrate transporter"/>
    <property type="match status" value="1"/>
</dbReference>
<accession>A0A2N5E7I9</accession>
<keyword evidence="4 6" id="KW-1133">Transmembrane helix</keyword>
<evidence type="ECO:0000259" key="7">
    <source>
        <dbReference type="PROSITE" id="PS50850"/>
    </source>
</evidence>
<dbReference type="RefSeq" id="WP_101823568.1">
    <property type="nucleotide sequence ID" value="NZ_PJZH01000004.1"/>
</dbReference>
<dbReference type="InterPro" id="IPR011701">
    <property type="entry name" value="MFS"/>
</dbReference>
<protein>
    <submittedName>
        <fullName evidence="8">Sugar transporter</fullName>
    </submittedName>
</protein>
<keyword evidence="9" id="KW-1185">Reference proteome</keyword>
<evidence type="ECO:0000256" key="6">
    <source>
        <dbReference type="SAM" id="Phobius"/>
    </source>
</evidence>
<feature type="transmembrane region" description="Helical" evidence="6">
    <location>
        <begin position="114"/>
        <end position="132"/>
    </location>
</feature>
<dbReference type="PANTHER" id="PTHR43124">
    <property type="entry name" value="PURINE EFFLUX PUMP PBUE"/>
    <property type="match status" value="1"/>
</dbReference>
<reference evidence="8 9" key="1">
    <citation type="submission" date="2017-12" db="EMBL/GenBank/DDBJ databases">
        <title>Characterization of six clinical isolates of Enterochimera gen. nov., a novel genus of the Yersiniaciae family and the three species Enterochimera arupensis sp. nov., Enterochimera coloradensis sp. nov, and Enterochimera californica sp. nov.</title>
        <authorList>
            <person name="Rossi A."/>
            <person name="Fisher M."/>
        </authorList>
    </citation>
    <scope>NUCLEOTIDE SEQUENCE [LARGE SCALE GENOMIC DNA]</scope>
    <source>
        <strain evidence="9">2016-Iso4</strain>
    </source>
</reference>
<dbReference type="Proteomes" id="UP000234503">
    <property type="component" value="Unassembled WGS sequence"/>
</dbReference>
<dbReference type="Gene3D" id="1.20.1250.20">
    <property type="entry name" value="MFS general substrate transporter like domains"/>
    <property type="match status" value="1"/>
</dbReference>
<feature type="domain" description="Major facilitator superfamily (MFS) profile" evidence="7">
    <location>
        <begin position="19"/>
        <end position="393"/>
    </location>
</feature>
<dbReference type="PROSITE" id="PS50850">
    <property type="entry name" value="MFS"/>
    <property type="match status" value="1"/>
</dbReference>
<keyword evidence="2" id="KW-1003">Cell membrane</keyword>
<dbReference type="PANTHER" id="PTHR43124:SF4">
    <property type="entry name" value="SUGAR EFFLUX TRANSPORTER"/>
    <property type="match status" value="1"/>
</dbReference>
<feature type="transmembrane region" description="Helical" evidence="6">
    <location>
        <begin position="306"/>
        <end position="330"/>
    </location>
</feature>
<keyword evidence="8" id="KW-0762">Sugar transport</keyword>
<comment type="caution">
    <text evidence="8">The sequence shown here is derived from an EMBL/GenBank/DDBJ whole genome shotgun (WGS) entry which is preliminary data.</text>
</comment>
<evidence type="ECO:0000256" key="4">
    <source>
        <dbReference type="ARBA" id="ARBA00022989"/>
    </source>
</evidence>
<comment type="subcellular location">
    <subcellularLocation>
        <location evidence="1">Cell membrane</location>
        <topology evidence="1">Multi-pass membrane protein</topology>
    </subcellularLocation>
</comment>
<feature type="transmembrane region" description="Helical" evidence="6">
    <location>
        <begin position="144"/>
        <end position="165"/>
    </location>
</feature>
<dbReference type="CDD" id="cd17324">
    <property type="entry name" value="MFS_NepI_like"/>
    <property type="match status" value="1"/>
</dbReference>
<dbReference type="GO" id="GO:0005886">
    <property type="term" value="C:plasma membrane"/>
    <property type="evidence" value="ECO:0007669"/>
    <property type="project" value="UniProtKB-SubCell"/>
</dbReference>
<feature type="transmembrane region" description="Helical" evidence="6">
    <location>
        <begin position="370"/>
        <end position="389"/>
    </location>
</feature>
<name>A0A2N5E7I9_9GAMM</name>
<dbReference type="Pfam" id="PF07690">
    <property type="entry name" value="MFS_1"/>
    <property type="match status" value="1"/>
</dbReference>
<dbReference type="EMBL" id="PJZH01000004">
    <property type="protein sequence ID" value="PLR37441.1"/>
    <property type="molecule type" value="Genomic_DNA"/>
</dbReference>
<keyword evidence="8" id="KW-0813">Transport</keyword>
<sequence length="396" mass="43222">MTDTLSELPQTSRRVQWSRVLLLSISAFIFNTTEFVPVGLLTDIAQTYGIDTAQAGWMLTIYAWVVALMSLPLMLVTSKVERKTLLLWTFVVFILSHVLSVVAWNFWLLVAGRIGIALAHAIFWSISASIAIRVAPPSKKTQALSMLATGTALAMVLGLPLGRIIGQLLGWRMTFVAIGVSAVVTLVMLYKLLPPLVSEHHASLKSVPALLRRPMLLCLYIFTALVFTAHYTAYSYIEPYIKEIGQMGDGFTTLLLLVFGGAGILGSLLFGFMGERFTTTLLMVSIAMITLSMFLLNFVATNAVEMLILSVFWGMAIMMVNLSFQVKVLATDANSPDIIMSIYSSIVNLGIGLGALLGNQIILFSSLGDIGETGAAIGLLTFILLALYLRKQVKLR</sequence>
<dbReference type="NCBIfam" id="NF002921">
    <property type="entry name" value="PRK03545.1"/>
    <property type="match status" value="1"/>
</dbReference>
<feature type="transmembrane region" description="Helical" evidence="6">
    <location>
        <begin position="171"/>
        <end position="193"/>
    </location>
</feature>
<dbReference type="OrthoDB" id="9788453at2"/>